<name>A0A165R8X9_9APHY</name>
<organism evidence="2 3">
    <name type="scientific">Daedalea quercina L-15889</name>
    <dbReference type="NCBI Taxonomy" id="1314783"/>
    <lineage>
        <taxon>Eukaryota</taxon>
        <taxon>Fungi</taxon>
        <taxon>Dikarya</taxon>
        <taxon>Basidiomycota</taxon>
        <taxon>Agaricomycotina</taxon>
        <taxon>Agaricomycetes</taxon>
        <taxon>Polyporales</taxon>
        <taxon>Fomitopsis</taxon>
    </lineage>
</organism>
<evidence type="ECO:0000256" key="1">
    <source>
        <dbReference type="SAM" id="Phobius"/>
    </source>
</evidence>
<sequence>MTAGVIAFPAVFVLDVLQKAPSALAHSIVSGMVASIVLFFFQHVWLLMHIRNKPAVATILQERIPSWVLRDESESAFSLFHSSTASELM</sequence>
<dbReference type="AlphaFoldDB" id="A0A165R8X9"/>
<keyword evidence="3" id="KW-1185">Reference proteome</keyword>
<proteinExistence type="predicted"/>
<evidence type="ECO:0000313" key="3">
    <source>
        <dbReference type="Proteomes" id="UP000076727"/>
    </source>
</evidence>
<dbReference type="EMBL" id="KV429051">
    <property type="protein sequence ID" value="KZT70453.1"/>
    <property type="molecule type" value="Genomic_DNA"/>
</dbReference>
<protein>
    <submittedName>
        <fullName evidence="2">Uncharacterized protein</fullName>
    </submittedName>
</protein>
<keyword evidence="1" id="KW-0472">Membrane</keyword>
<accession>A0A165R8X9</accession>
<evidence type="ECO:0000313" key="2">
    <source>
        <dbReference type="EMBL" id="KZT70453.1"/>
    </source>
</evidence>
<reference evidence="2 3" key="1">
    <citation type="journal article" date="2016" name="Mol. Biol. Evol.">
        <title>Comparative Genomics of Early-Diverging Mushroom-Forming Fungi Provides Insights into the Origins of Lignocellulose Decay Capabilities.</title>
        <authorList>
            <person name="Nagy L.G."/>
            <person name="Riley R."/>
            <person name="Tritt A."/>
            <person name="Adam C."/>
            <person name="Daum C."/>
            <person name="Floudas D."/>
            <person name="Sun H."/>
            <person name="Yadav J.S."/>
            <person name="Pangilinan J."/>
            <person name="Larsson K.H."/>
            <person name="Matsuura K."/>
            <person name="Barry K."/>
            <person name="Labutti K."/>
            <person name="Kuo R."/>
            <person name="Ohm R.A."/>
            <person name="Bhattacharya S.S."/>
            <person name="Shirouzu T."/>
            <person name="Yoshinaga Y."/>
            <person name="Martin F.M."/>
            <person name="Grigoriev I.V."/>
            <person name="Hibbett D.S."/>
        </authorList>
    </citation>
    <scope>NUCLEOTIDE SEQUENCE [LARGE SCALE GENOMIC DNA]</scope>
    <source>
        <strain evidence="2 3">L-15889</strain>
    </source>
</reference>
<dbReference type="Proteomes" id="UP000076727">
    <property type="component" value="Unassembled WGS sequence"/>
</dbReference>
<gene>
    <name evidence="2" type="ORF">DAEQUDRAFT_725368</name>
</gene>
<feature type="transmembrane region" description="Helical" evidence="1">
    <location>
        <begin position="28"/>
        <end position="48"/>
    </location>
</feature>
<keyword evidence="1" id="KW-0812">Transmembrane</keyword>
<keyword evidence="1" id="KW-1133">Transmembrane helix</keyword>